<dbReference type="GO" id="GO:0016887">
    <property type="term" value="F:ATP hydrolysis activity"/>
    <property type="evidence" value="ECO:0007669"/>
    <property type="project" value="InterPro"/>
</dbReference>
<organism evidence="16 17">
    <name type="scientific">Adineta ricciae</name>
    <name type="common">Rotifer</name>
    <dbReference type="NCBI Taxonomy" id="249248"/>
    <lineage>
        <taxon>Eukaryota</taxon>
        <taxon>Metazoa</taxon>
        <taxon>Spiralia</taxon>
        <taxon>Gnathifera</taxon>
        <taxon>Rotifera</taxon>
        <taxon>Eurotatoria</taxon>
        <taxon>Bdelloidea</taxon>
        <taxon>Adinetida</taxon>
        <taxon>Adinetidae</taxon>
        <taxon>Adineta</taxon>
    </lineage>
</organism>
<evidence type="ECO:0000259" key="15">
    <source>
        <dbReference type="PROSITE" id="PS50929"/>
    </source>
</evidence>
<reference evidence="16" key="1">
    <citation type="submission" date="2021-02" db="EMBL/GenBank/DDBJ databases">
        <authorList>
            <person name="Nowell W R."/>
        </authorList>
    </citation>
    <scope>NUCLEOTIDE SEQUENCE</scope>
</reference>
<feature type="transmembrane region" description="Helical" evidence="12">
    <location>
        <begin position="1099"/>
        <end position="1120"/>
    </location>
</feature>
<feature type="transmembrane region" description="Helical" evidence="12">
    <location>
        <begin position="1000"/>
        <end position="1022"/>
    </location>
</feature>
<feature type="transmembrane region" description="Helical" evidence="12">
    <location>
        <begin position="935"/>
        <end position="959"/>
    </location>
</feature>
<feature type="transmembrane region" description="Helical" evidence="12">
    <location>
        <begin position="1605"/>
        <end position="1630"/>
    </location>
</feature>
<feature type="chain" id="PRO_5032680894" evidence="13">
    <location>
        <begin position="21"/>
        <end position="2182"/>
    </location>
</feature>
<dbReference type="EMBL" id="CAJNOR010004326">
    <property type="protein sequence ID" value="CAF1493806.1"/>
    <property type="molecule type" value="Genomic_DNA"/>
</dbReference>
<comment type="caution">
    <text evidence="16">The sequence shown here is derived from an EMBL/GenBank/DDBJ whole genome shotgun (WGS) entry which is preliminary data.</text>
</comment>
<name>A0A815SSB3_ADIRI</name>
<dbReference type="PROSITE" id="PS00211">
    <property type="entry name" value="ABC_TRANSPORTER_1"/>
    <property type="match status" value="2"/>
</dbReference>
<evidence type="ECO:0000256" key="13">
    <source>
        <dbReference type="SAM" id="SignalP"/>
    </source>
</evidence>
<evidence type="ECO:0000256" key="8">
    <source>
        <dbReference type="ARBA" id="ARBA00022967"/>
    </source>
</evidence>
<evidence type="ECO:0000256" key="7">
    <source>
        <dbReference type="ARBA" id="ARBA00022840"/>
    </source>
</evidence>
<dbReference type="CDD" id="cd18578">
    <property type="entry name" value="ABC_6TM_Pgp_ABCB1_D2_like"/>
    <property type="match status" value="1"/>
</dbReference>
<keyword evidence="6" id="KW-0547">Nucleotide-binding</keyword>
<proteinExistence type="inferred from homology"/>
<keyword evidence="17" id="KW-1185">Reference proteome</keyword>
<dbReference type="SMART" id="SM00382">
    <property type="entry name" value="AAA"/>
    <property type="match status" value="2"/>
</dbReference>
<evidence type="ECO:0000313" key="16">
    <source>
        <dbReference type="EMBL" id="CAF1493806.1"/>
    </source>
</evidence>
<feature type="transmembrane region" description="Helical" evidence="12">
    <location>
        <begin position="683"/>
        <end position="711"/>
    </location>
</feature>
<dbReference type="Gene3D" id="3.40.50.300">
    <property type="entry name" value="P-loop containing nucleotide triphosphate hydrolases"/>
    <property type="match status" value="2"/>
</dbReference>
<dbReference type="Gene3D" id="1.20.1560.10">
    <property type="entry name" value="ABC transporter type 1, transmembrane domain"/>
    <property type="match status" value="2"/>
</dbReference>
<keyword evidence="8" id="KW-1278">Translocase</keyword>
<comment type="subcellular location">
    <subcellularLocation>
        <location evidence="1">Membrane</location>
        <topology evidence="1">Multi-pass membrane protein</topology>
    </subcellularLocation>
</comment>
<keyword evidence="13" id="KW-0732">Signal</keyword>
<accession>A0A815SSB3</accession>
<feature type="transmembrane region" description="Helical" evidence="12">
    <location>
        <begin position="1872"/>
        <end position="1891"/>
    </location>
</feature>
<feature type="transmembrane region" description="Helical" evidence="12">
    <location>
        <begin position="1755"/>
        <end position="1772"/>
    </location>
</feature>
<evidence type="ECO:0000256" key="4">
    <source>
        <dbReference type="ARBA" id="ARBA00022692"/>
    </source>
</evidence>
<keyword evidence="4 12" id="KW-0812">Transmembrane</keyword>
<dbReference type="InterPro" id="IPR036640">
    <property type="entry name" value="ABC1_TM_sf"/>
</dbReference>
<dbReference type="Proteomes" id="UP000663828">
    <property type="component" value="Unassembled WGS sequence"/>
</dbReference>
<feature type="transmembrane region" description="Helical" evidence="12">
    <location>
        <begin position="1073"/>
        <end position="1093"/>
    </location>
</feature>
<evidence type="ECO:0000256" key="2">
    <source>
        <dbReference type="ARBA" id="ARBA00007577"/>
    </source>
</evidence>
<dbReference type="FunFam" id="1.20.1560.10:FF:000018">
    <property type="entry name" value="ATP-binding cassette subfamily B member 11"/>
    <property type="match status" value="1"/>
</dbReference>
<dbReference type="PANTHER" id="PTHR43394">
    <property type="entry name" value="ATP-DEPENDENT PERMEASE MDL1, MITOCHONDRIAL"/>
    <property type="match status" value="1"/>
</dbReference>
<keyword evidence="11" id="KW-0325">Glycoprotein</keyword>
<dbReference type="GO" id="GO:0005743">
    <property type="term" value="C:mitochondrial inner membrane"/>
    <property type="evidence" value="ECO:0007669"/>
    <property type="project" value="TreeGrafter"/>
</dbReference>
<evidence type="ECO:0000256" key="5">
    <source>
        <dbReference type="ARBA" id="ARBA00022737"/>
    </source>
</evidence>
<evidence type="ECO:0000256" key="9">
    <source>
        <dbReference type="ARBA" id="ARBA00022989"/>
    </source>
</evidence>
<evidence type="ECO:0000256" key="1">
    <source>
        <dbReference type="ARBA" id="ARBA00004141"/>
    </source>
</evidence>
<feature type="domain" description="ABC transmembrane type-1" evidence="15">
    <location>
        <begin position="1609"/>
        <end position="1899"/>
    </location>
</feature>
<feature type="domain" description="ABC transmembrane type-1" evidence="15">
    <location>
        <begin position="659"/>
        <end position="770"/>
    </location>
</feature>
<evidence type="ECO:0000256" key="11">
    <source>
        <dbReference type="ARBA" id="ARBA00023180"/>
    </source>
</evidence>
<dbReference type="InterPro" id="IPR003439">
    <property type="entry name" value="ABC_transporter-like_ATP-bd"/>
</dbReference>
<dbReference type="InterPro" id="IPR027417">
    <property type="entry name" value="P-loop_NTPase"/>
</dbReference>
<dbReference type="GO" id="GO:0005524">
    <property type="term" value="F:ATP binding"/>
    <property type="evidence" value="ECO:0007669"/>
    <property type="project" value="UniProtKB-KW"/>
</dbReference>
<keyword evidence="3" id="KW-0813">Transport</keyword>
<feature type="transmembrane region" description="Helical" evidence="12">
    <location>
        <begin position="1834"/>
        <end position="1852"/>
    </location>
</feature>
<dbReference type="SUPFAM" id="SSF90123">
    <property type="entry name" value="ABC transporter transmembrane region"/>
    <property type="match status" value="3"/>
</dbReference>
<dbReference type="GO" id="GO:0090374">
    <property type="term" value="P:oligopeptide export from mitochondrion"/>
    <property type="evidence" value="ECO:0007669"/>
    <property type="project" value="TreeGrafter"/>
</dbReference>
<keyword evidence="7" id="KW-0067">ATP-binding</keyword>
<dbReference type="FunFam" id="1.20.1560.10:FF:000009">
    <property type="entry name" value="ABC transporter B family member 1"/>
    <property type="match status" value="1"/>
</dbReference>
<dbReference type="CDD" id="cd03249">
    <property type="entry name" value="ABC_MTABC3_MDL1_MDL2"/>
    <property type="match status" value="2"/>
</dbReference>
<keyword evidence="9 12" id="KW-1133">Transmembrane helix</keyword>
<dbReference type="Pfam" id="PF00664">
    <property type="entry name" value="ABC_membrane"/>
    <property type="match status" value="3"/>
</dbReference>
<dbReference type="CDD" id="cd18577">
    <property type="entry name" value="ABC_6TM_Pgp_ABCB1_D1_like"/>
    <property type="match status" value="1"/>
</dbReference>
<feature type="transmembrane region" description="Helical" evidence="12">
    <location>
        <begin position="1731"/>
        <end position="1749"/>
    </location>
</feature>
<feature type="transmembrane region" description="Helical" evidence="12">
    <location>
        <begin position="560"/>
        <end position="584"/>
    </location>
</feature>
<evidence type="ECO:0000256" key="3">
    <source>
        <dbReference type="ARBA" id="ARBA00022448"/>
    </source>
</evidence>
<dbReference type="PROSITE" id="PS50893">
    <property type="entry name" value="ABC_TRANSPORTER_2"/>
    <property type="match status" value="2"/>
</dbReference>
<evidence type="ECO:0000256" key="6">
    <source>
        <dbReference type="ARBA" id="ARBA00022741"/>
    </source>
</evidence>
<feature type="transmembrane region" description="Helical" evidence="12">
    <location>
        <begin position="1176"/>
        <end position="1201"/>
    </location>
</feature>
<keyword evidence="10 12" id="KW-0472">Membrane</keyword>
<dbReference type="FunFam" id="3.40.50.300:FF:000205">
    <property type="entry name" value="ABC transporter B family member 4"/>
    <property type="match status" value="1"/>
</dbReference>
<evidence type="ECO:0000256" key="10">
    <source>
        <dbReference type="ARBA" id="ARBA00023136"/>
    </source>
</evidence>
<gene>
    <name evidence="16" type="ORF">XAT740_LOCUS39242</name>
</gene>
<sequence>MNYFIGIFTYLLFLLNKSSGDDHVLVLNDPSFVHNAAYEIVSTNTREKRDQSSWFFPEIDKDQVSCGRNVYVKLFTCSNLRDCRDFSSCLDSLRCPLNVKSNGALILNLLRLLGMDKCTTNEQDLLCPHEKRLVILKRLFAYWSHNKDNEYCRTISDFTNEIRKEVQDQCPLNLRQVETLLENYACSPLKDALASLSSTTPTHIFPAIHNALTTGETVISSQFAYVDEDNDLKFVESDNKLYNTTEQNVFVNDHHYYNVSYIIPKSQGGTINFIHDNSQFVRIHALANRHRSAFGIHLKFGFPFYGHTIHKILVATGGFIYTGDLLHSAMIGSTQYIAPFMANFDASIGGNQSHISYYDNGTHFVCTWNELFLQDQQDAGPFTFQAVLQNNGNIYFNYLQIPKVKVSSANHAHRIGVSDAYLSQHATKEHIVRVITLYDKINLDKEKIHSGVSVLLDMDQTCNTFTDCTSCLANRGKRYNCSWCGDIQKCSDGFDRSRQQWIRSQCHRLASEDTCSNNLEDAYDDINLPLTTSAPSIAHYERQKQYSHPSSPTYSTFRTIIVTLLMSVLILSLVAFGVTYVYAYRNPTSPADFFESAKNITKLKLYKFAEKSDYFLMLIGTVVDHLQVSNDTNMPMVDLKHMINYYGMLDIVVAAVLDRFALFWHILRRALNNRLITDLDRDILPVFFSIGQAPDILFTLLWVLSTLAYAFSRDYKLTLAFLSITPLVVPTFNLAVELVVKFTNKAVKTFACAASAIQEALHHIQMVTAFYGQQKEVFTESCSACNPDLLGEATSALNNKSERTVQEAFNQVRAGQTCVATACRLSTVQKNPETLAFVDRGKVTEEIIFPSMSKSNGKVTPMDDDTVNQLGKEIMANINDKETIDSVKTTEGKSKKNFFQRCFKRKEKKPVEEKKPEARKLKTFEIHKFADKWDILLMILGSIVALATGAAMPIMMWLFQSVMNGLVTIGRGNSTSGSGCYQDPASTGDPFTTIEGIIKWYATLGASSIVAHWIAYALWMIASERQLRRIRYALFESIMCQEIGWFDCRNAGELSSRLVDDLENIREGTGFRVADFICLVSRIIATLIFSFYTGWKLTLVFLSISPLIVLSINVLIRIMVKYTILELKAYSSANAIAQEVLGAIRTVTAFSGQPRELQRYESNLTQGRRVGIQKGFLLGLAQALVNVVLYGGIAIIFWYGPYLIRTECNNYSAGHWMVVFISCLTTTFSLSSLIPNLQSFAEASGSGAYVFDVIQRKSKINIFSTDGEQPATFTGDIEFKDVQFTYPARQDAPVLNGLTMKIPAGKTVALCGSSGCGKSTSIQLIQRFYDPDQGTVLLDGRDLRSLNLRWLRSNIGIVSQEPVLFFGTIEDNIRFGKPDATDEEVIAAARMANAHEFIMKLPQNYKTSSGDKLSGGQKQRVAIARALISNPKLLLLDEATSALDNTSEKVVQDALDKAKEGRTTIIIAHRLSTIKNADIIVGLDRGHVVEYGTHNELMQHKGLYYELVIAQSEKEQEKVDNEIEDDFEEELTRAASKSAKEKPHSAIRRASITLRRSSIISAKSGISEAGSELGDHFETDQNDEKRSRFRMPTILKVLRLNAPEWFYLVLGGIASLVYGGITPAFSLIFSEVFGALAETDPQKQEDQIRVYTYVLFLVGVAGAISQFVSSVTLGKAGEELTMRMRIISFKSMLRQEIGWFDLDENNLGALVTRLSSDAAALKGFTGPTFGAILNSVGALITALVISFIAGWKLTLVILCFTPLMIFTGIIQGQQFSKASGNKKSATSSAEDGGKQATQAIENIRTVVSLHQEDRFISLYRQAFDRDFKSRMLSLHYIAFANALANSLMYFIHATSFGYGITLVKSKEMEFANVFRVFSVVTFAAMSIGRSASLVPNYSKGKASAIRIFELQKRESKIDPDDPSGIKLSAVTGNIEFRDVRFRYPARPKLRILRHFNLLCNSSETTALVGPSGSGKSTSVALIQRFYDPLTGAVLLDGHDVRTLNIQWLRSLLGLVQQEPVLFNLSIRDNIAYGDNNREVTQEDIELAAKKANIHDLISTLPEGYSTSCGAKGGQLSGGQKQRIAIARALIRNPKILLLDEATSALDNKSERVVQEALDQARAGRTCVTIAHRLSTIRNSDRICVVDRGEIKESGRHDQLLQERGIYYKLNMAQERPDNSQDK</sequence>
<dbReference type="PROSITE" id="PS50929">
    <property type="entry name" value="ABC_TM1F"/>
    <property type="match status" value="3"/>
</dbReference>
<keyword evidence="5" id="KW-0677">Repeat</keyword>
<feature type="domain" description="ABC transporter" evidence="14">
    <location>
        <begin position="1934"/>
        <end position="2172"/>
    </location>
</feature>
<evidence type="ECO:0000313" key="17">
    <source>
        <dbReference type="Proteomes" id="UP000663828"/>
    </source>
</evidence>
<comment type="similarity">
    <text evidence="2">Belongs to the ABC transporter superfamily. ABCB family. Multidrug resistance exporter (TC 3.A.1.201) subfamily.</text>
</comment>
<dbReference type="InterPro" id="IPR003593">
    <property type="entry name" value="AAA+_ATPase"/>
</dbReference>
<feature type="transmembrane region" description="Helical" evidence="12">
    <location>
        <begin position="717"/>
        <end position="740"/>
    </location>
</feature>
<evidence type="ECO:0000256" key="12">
    <source>
        <dbReference type="SAM" id="Phobius"/>
    </source>
</evidence>
<feature type="domain" description="ABC transmembrane type-1" evidence="15">
    <location>
        <begin position="939"/>
        <end position="1242"/>
    </location>
</feature>
<dbReference type="FunFam" id="3.40.50.300:FF:000479">
    <property type="entry name" value="Multidrug resistance protein 1A"/>
    <property type="match status" value="1"/>
</dbReference>
<dbReference type="GO" id="GO:0015421">
    <property type="term" value="F:ABC-type oligopeptide transporter activity"/>
    <property type="evidence" value="ECO:0007669"/>
    <property type="project" value="TreeGrafter"/>
</dbReference>
<dbReference type="InterPro" id="IPR039421">
    <property type="entry name" value="Type_1_exporter"/>
</dbReference>
<feature type="transmembrane region" description="Helical" evidence="12">
    <location>
        <begin position="643"/>
        <end position="662"/>
    </location>
</feature>
<dbReference type="SUPFAM" id="SSF52540">
    <property type="entry name" value="P-loop containing nucleoside triphosphate hydrolases"/>
    <property type="match status" value="3"/>
</dbReference>
<feature type="signal peptide" evidence="13">
    <location>
        <begin position="1"/>
        <end position="20"/>
    </location>
</feature>
<protein>
    <submittedName>
        <fullName evidence="16">Uncharacterized protein</fullName>
    </submittedName>
</protein>
<dbReference type="InterPro" id="IPR017871">
    <property type="entry name" value="ABC_transporter-like_CS"/>
</dbReference>
<dbReference type="Pfam" id="PF00005">
    <property type="entry name" value="ABC_tran"/>
    <property type="match status" value="2"/>
</dbReference>
<dbReference type="PANTHER" id="PTHR43394:SF27">
    <property type="entry name" value="ATP-DEPENDENT TRANSLOCASE ABCB1-LIKE"/>
    <property type="match status" value="1"/>
</dbReference>
<dbReference type="InterPro" id="IPR011527">
    <property type="entry name" value="ABC1_TM_dom"/>
</dbReference>
<evidence type="ECO:0000259" key="14">
    <source>
        <dbReference type="PROSITE" id="PS50893"/>
    </source>
</evidence>
<feature type="transmembrane region" description="Helical" evidence="12">
    <location>
        <begin position="1650"/>
        <end position="1674"/>
    </location>
</feature>
<feature type="domain" description="ABC transporter" evidence="14">
    <location>
        <begin position="1277"/>
        <end position="1510"/>
    </location>
</feature>